<evidence type="ECO:0000313" key="4">
    <source>
        <dbReference type="Proteomes" id="UP000036851"/>
    </source>
</evidence>
<comment type="caution">
    <text evidence="2">The sequence shown here is derived from an EMBL/GenBank/DDBJ whole genome shotgun (WGS) entry which is preliminary data.</text>
</comment>
<dbReference type="AlphaFoldDB" id="A0A0L7SWV7"/>
<keyword evidence="1" id="KW-0812">Transmembrane</keyword>
<organism evidence="2 4">
    <name type="scientific">Winslowiella iniecta</name>
    <dbReference type="NCBI Taxonomy" id="1560201"/>
    <lineage>
        <taxon>Bacteria</taxon>
        <taxon>Pseudomonadati</taxon>
        <taxon>Pseudomonadota</taxon>
        <taxon>Gammaproteobacteria</taxon>
        <taxon>Enterobacterales</taxon>
        <taxon>Erwiniaceae</taxon>
        <taxon>Winslowiella</taxon>
    </lineage>
</organism>
<dbReference type="EMBL" id="JRXF01000062">
    <property type="protein sequence ID" value="KOC87659.1"/>
    <property type="molecule type" value="Genomic_DNA"/>
</dbReference>
<dbReference type="STRING" id="1560201.NG42_14515"/>
<keyword evidence="1" id="KW-1133">Transmembrane helix</keyword>
<dbReference type="Proteomes" id="UP000036851">
    <property type="component" value="Unassembled WGS sequence"/>
</dbReference>
<accession>A0A0L7SWV7</accession>
<keyword evidence="5" id="KW-1185">Reference proteome</keyword>
<protein>
    <recommendedName>
        <fullName evidence="6">Type II secretory pathway, pseudopilin PulG</fullName>
    </recommendedName>
</protein>
<evidence type="ECO:0000313" key="2">
    <source>
        <dbReference type="EMBL" id="KOC87659.1"/>
    </source>
</evidence>
<proteinExistence type="predicted"/>
<sequence length="169" mass="19514">MAALMPAGNHQAGFSYLLLLAWLSVLALMLLRSQDHLQTEWRQEREAQLLFAGDQIREAIQQYRDNPAGNKCFPVSFQQLLSDRRFTPTRYLLRQHYRDPFTQKSDWGMIYDDKGRWTGVYSKGAGKPLKKEGFAQIYKDFKKAGSYTGWKFKVDDDLNAPLPASCNSR</sequence>
<evidence type="ECO:0000313" key="5">
    <source>
        <dbReference type="Proteomes" id="UP000037088"/>
    </source>
</evidence>
<gene>
    <name evidence="3" type="ORF">NG42_14515</name>
    <name evidence="2" type="ORF">NG43_21265</name>
</gene>
<evidence type="ECO:0000256" key="1">
    <source>
        <dbReference type="SAM" id="Phobius"/>
    </source>
</evidence>
<feature type="transmembrane region" description="Helical" evidence="1">
    <location>
        <begin position="12"/>
        <end position="31"/>
    </location>
</feature>
<dbReference type="EMBL" id="JRXE01000020">
    <property type="protein sequence ID" value="KOC88867.1"/>
    <property type="molecule type" value="Genomic_DNA"/>
</dbReference>
<evidence type="ECO:0000313" key="3">
    <source>
        <dbReference type="EMBL" id="KOC88867.1"/>
    </source>
</evidence>
<dbReference type="PATRIC" id="fig|1560201.3.peg.3085"/>
<evidence type="ECO:0008006" key="6">
    <source>
        <dbReference type="Google" id="ProtNLM"/>
    </source>
</evidence>
<reference evidence="4 5" key="1">
    <citation type="journal article" date="2015" name="Int. J. Syst. Evol. Microbiol.">
        <title>Erwinia iniecta sp. nov., isolated from Russian wheat aphids (Diuraphis noxia).</title>
        <authorList>
            <person name="Campillo T."/>
            <person name="Luna E."/>
            <person name="Portier P."/>
            <person name="Fischer-Le Saux M."/>
            <person name="Lapitan N."/>
            <person name="Tisserat N.A."/>
            <person name="Leach J.E."/>
        </authorList>
    </citation>
    <scope>NUCLEOTIDE SEQUENCE [LARGE SCALE GENOMIC DNA]</scope>
    <source>
        <strain evidence="3 5">B120</strain>
        <strain evidence="2 4">B149</strain>
    </source>
</reference>
<name>A0A0L7SWV7_9GAMM</name>
<keyword evidence="1" id="KW-0472">Membrane</keyword>
<dbReference type="Proteomes" id="UP000037088">
    <property type="component" value="Unassembled WGS sequence"/>
</dbReference>